<gene>
    <name evidence="3" type="ordered locus">Fluta_3047</name>
</gene>
<proteinExistence type="predicted"/>
<evidence type="ECO:0000259" key="2">
    <source>
        <dbReference type="Pfam" id="PF17761"/>
    </source>
</evidence>
<dbReference type="Pfam" id="PF17761">
    <property type="entry name" value="DUF1016_N"/>
    <property type="match status" value="2"/>
</dbReference>
<feature type="domain" description="YhcG PDDEXK nuclease" evidence="1">
    <location>
        <begin position="220"/>
        <end position="367"/>
    </location>
</feature>
<organism evidence="3 4">
    <name type="scientific">Fluviicola taffensis (strain DSM 16823 / NCIMB 13979 / RW262)</name>
    <dbReference type="NCBI Taxonomy" id="755732"/>
    <lineage>
        <taxon>Bacteria</taxon>
        <taxon>Pseudomonadati</taxon>
        <taxon>Bacteroidota</taxon>
        <taxon>Flavobacteriia</taxon>
        <taxon>Flavobacteriales</taxon>
        <taxon>Crocinitomicaceae</taxon>
        <taxon>Fluviicola</taxon>
    </lineage>
</organism>
<feature type="domain" description="YhcG N-terminal" evidence="2">
    <location>
        <begin position="19"/>
        <end position="98"/>
    </location>
</feature>
<dbReference type="Gene3D" id="3.40.1350.10">
    <property type="match status" value="1"/>
</dbReference>
<feature type="domain" description="YhcG N-terminal" evidence="2">
    <location>
        <begin position="140"/>
        <end position="196"/>
    </location>
</feature>
<accession>F2IJW4</accession>
<dbReference type="EMBL" id="CP002542">
    <property type="protein sequence ID" value="AEA45023.1"/>
    <property type="molecule type" value="Genomic_DNA"/>
</dbReference>
<evidence type="ECO:0008006" key="5">
    <source>
        <dbReference type="Google" id="ProtNLM"/>
    </source>
</evidence>
<dbReference type="Pfam" id="PF06250">
    <property type="entry name" value="YhcG_C"/>
    <property type="match status" value="1"/>
</dbReference>
<dbReference type="PANTHER" id="PTHR30547">
    <property type="entry name" value="UNCHARACTERIZED PROTEIN YHCG-RELATED"/>
    <property type="match status" value="1"/>
</dbReference>
<dbReference type="InterPro" id="IPR053148">
    <property type="entry name" value="PD-DEXK-like_domain"/>
</dbReference>
<dbReference type="PANTHER" id="PTHR30547:SF5">
    <property type="entry name" value="NUCLEASE YHCG-RELATED"/>
    <property type="match status" value="1"/>
</dbReference>
<reference evidence="3 4" key="1">
    <citation type="journal article" date="2011" name="Stand. Genomic Sci.">
        <title>Complete genome sequence of the gliding freshwater bacterium Fluviicola taffensis type strain (RW262).</title>
        <authorList>
            <person name="Woyke T."/>
            <person name="Chertkov O."/>
            <person name="Lapidus A."/>
            <person name="Nolan M."/>
            <person name="Lucas S."/>
            <person name="Del Rio T.G."/>
            <person name="Tice H."/>
            <person name="Cheng J.F."/>
            <person name="Tapia R."/>
            <person name="Han C."/>
            <person name="Goodwin L."/>
            <person name="Pitluck S."/>
            <person name="Liolios K."/>
            <person name="Pagani I."/>
            <person name="Ivanova N."/>
            <person name="Huntemann M."/>
            <person name="Mavromatis K."/>
            <person name="Mikhailova N."/>
            <person name="Pati A."/>
            <person name="Chen A."/>
            <person name="Palaniappan K."/>
            <person name="Land M."/>
            <person name="Hauser L."/>
            <person name="Brambilla E.M."/>
            <person name="Rohde M."/>
            <person name="Mwirichia R."/>
            <person name="Sikorski J."/>
            <person name="Tindall B.J."/>
            <person name="Goker M."/>
            <person name="Bristow J."/>
            <person name="Eisen J.A."/>
            <person name="Markowitz V."/>
            <person name="Hugenholtz P."/>
            <person name="Klenk H.P."/>
            <person name="Kyrpides N.C."/>
        </authorList>
    </citation>
    <scope>NUCLEOTIDE SEQUENCE [LARGE SCALE GENOMIC DNA]</scope>
    <source>
        <strain evidence="4">DSM 16823 / RW262 / RW262</strain>
    </source>
</reference>
<dbReference type="RefSeq" id="WP_013687790.1">
    <property type="nucleotide sequence ID" value="NC_015321.1"/>
</dbReference>
<dbReference type="eggNOG" id="COG4804">
    <property type="taxonomic scope" value="Bacteria"/>
</dbReference>
<dbReference type="AlphaFoldDB" id="F2IJW4"/>
<dbReference type="InterPro" id="IPR041527">
    <property type="entry name" value="YhcG_N"/>
</dbReference>
<evidence type="ECO:0000259" key="1">
    <source>
        <dbReference type="Pfam" id="PF06250"/>
    </source>
</evidence>
<dbReference type="KEGG" id="fte:Fluta_3047"/>
<dbReference type="OrthoDB" id="9801263at2"/>
<dbReference type="Proteomes" id="UP000007463">
    <property type="component" value="Chromosome"/>
</dbReference>
<name>F2IJW4_FLUTR</name>
<dbReference type="InterPro" id="IPR011856">
    <property type="entry name" value="tRNA_endonuc-like_dom_sf"/>
</dbReference>
<reference evidence="4" key="2">
    <citation type="submission" date="2011-02" db="EMBL/GenBank/DDBJ databases">
        <title>The complete genome of Fluviicola taffensis DSM 16823.</title>
        <authorList>
            <consortium name="US DOE Joint Genome Institute (JGI-PGF)"/>
            <person name="Lucas S."/>
            <person name="Copeland A."/>
            <person name="Lapidus A."/>
            <person name="Bruce D."/>
            <person name="Goodwin L."/>
            <person name="Pitluck S."/>
            <person name="Kyrpides N."/>
            <person name="Mavromatis K."/>
            <person name="Ivanova N."/>
            <person name="Mikhailova N."/>
            <person name="Pagani I."/>
            <person name="Chertkov O."/>
            <person name="Detter J.C."/>
            <person name="Han C."/>
            <person name="Tapia R."/>
            <person name="Land M."/>
            <person name="Hauser L."/>
            <person name="Markowitz V."/>
            <person name="Cheng J.-F."/>
            <person name="Hugenholtz P."/>
            <person name="Woyke T."/>
            <person name="Wu D."/>
            <person name="Tindall B."/>
            <person name="Pomrenke H.G."/>
            <person name="Brambilla E."/>
            <person name="Klenk H.-P."/>
            <person name="Eisen J.A."/>
        </authorList>
    </citation>
    <scope>NUCLEOTIDE SEQUENCE [LARGE SCALE GENOMIC DNA]</scope>
    <source>
        <strain evidence="4">DSM 16823 / RW262 / RW262</strain>
    </source>
</reference>
<dbReference type="InterPro" id="IPR009362">
    <property type="entry name" value="YhcG_C"/>
</dbReference>
<protein>
    <recommendedName>
        <fullName evidence="5">Cytoplasmic protein</fullName>
    </recommendedName>
</protein>
<evidence type="ECO:0000313" key="3">
    <source>
        <dbReference type="EMBL" id="AEA45023.1"/>
    </source>
</evidence>
<sequence>MKINSLVHQIQLIDSNLSVQANKAVNQLLTMRNWLIGHYIVEFEQKGEERATYGDKLIETLAENLKIANVKGLSSRNLNLFREFYFAFPEILQSVTAVLDNPSNKISQSLTAELKNVELGTLQSLTEELENRTQSVDSTQDSLATKMIESLSFTHITLLIPISDPLKRTFYIIEAIKGTWSVRELKRQINALLFERSGISKKPELLIPLVQTVPEQQKGLVKDVYTFEFLGLPIKDAVEESDLESALLDHLREFILELGHGFCLEARQKRILIGNEYYFIDLVFYHRILKCHILIELKVEEFNHANAGQLNTYLNYYKKEMKEIGDNEPIGILLVTDTNQALVEYATAGMDQNLFVSKYLLQLPSIEKLTTFINQELKSI</sequence>
<keyword evidence="4" id="KW-1185">Reference proteome</keyword>
<evidence type="ECO:0000313" key="4">
    <source>
        <dbReference type="Proteomes" id="UP000007463"/>
    </source>
</evidence>
<dbReference type="HOGENOM" id="CLU_046640_1_1_10"/>
<dbReference type="GO" id="GO:0003676">
    <property type="term" value="F:nucleic acid binding"/>
    <property type="evidence" value="ECO:0007669"/>
    <property type="project" value="InterPro"/>
</dbReference>
<dbReference type="STRING" id="755732.Fluta_3047"/>